<reference evidence="8 9" key="1">
    <citation type="submission" date="2014-06" db="EMBL/GenBank/DDBJ databases">
        <authorList>
            <person name="Swart Estienne"/>
        </authorList>
    </citation>
    <scope>NUCLEOTIDE SEQUENCE [LARGE SCALE GENOMIC DNA]</scope>
    <source>
        <strain evidence="8 9">130c</strain>
    </source>
</reference>
<keyword evidence="2" id="KW-0808">Transferase</keyword>
<dbReference type="InterPro" id="IPR011009">
    <property type="entry name" value="Kinase-like_dom_sf"/>
</dbReference>
<evidence type="ECO:0000259" key="6">
    <source>
        <dbReference type="PROSITE" id="PS50011"/>
    </source>
</evidence>
<dbReference type="SUPFAM" id="SSF56112">
    <property type="entry name" value="Protein kinase-like (PK-like)"/>
    <property type="match status" value="1"/>
</dbReference>
<name>A0A077ZQA6_STYLE</name>
<evidence type="ECO:0000256" key="3">
    <source>
        <dbReference type="ARBA" id="ARBA00022741"/>
    </source>
</evidence>
<evidence type="ECO:0000256" key="2">
    <source>
        <dbReference type="ARBA" id="ARBA00022679"/>
    </source>
</evidence>
<dbReference type="Proteomes" id="UP000039865">
    <property type="component" value="Unassembled WGS sequence"/>
</dbReference>
<keyword evidence="4 8" id="KW-0418">Kinase</keyword>
<accession>A0A077ZQA6</accession>
<evidence type="ECO:0000313" key="9">
    <source>
        <dbReference type="Proteomes" id="UP000039865"/>
    </source>
</evidence>
<sequence length="361" mass="42397">MIQYRLVAEELKIEEFNPRDLINNIQDEETEELMSQSSTFTLIYAREEVDKNIQLTDFQIMNLIGKGSISNVYLIKKKNNSRPFAMKCIQKELVMEDDMFESTKLEKDLLVRLNSPFFVNLHYSFQSETKILFVMDFVRGGDLFMHLMNIEKFNEDQTRFIIAQLVLALGNLHSYISLVDFGISKQLDFSTRERTYSVRGTPEYMAPDMLTQDGYSFPVDWWALGTITFEMLVGTPPFYEESQSMMFKKILKQKLKFPNDVPLSKDCRDFIEKLLHKDPAKRLGNNGFQEVMKHPFFNKIDFAKLQTKKLDAPYRPILSDDTFDITNFEQELTQRTTFEDGRFSITKAEIIKQKASMFRKF</sequence>
<evidence type="ECO:0000256" key="1">
    <source>
        <dbReference type="ARBA" id="ARBA00022527"/>
    </source>
</evidence>
<dbReference type="PROSITE" id="PS51285">
    <property type="entry name" value="AGC_KINASE_CTER"/>
    <property type="match status" value="1"/>
</dbReference>
<protein>
    <submittedName>
        <fullName evidence="8">Protein kinase domain protein</fullName>
    </submittedName>
</protein>
<keyword evidence="9" id="KW-1185">Reference proteome</keyword>
<evidence type="ECO:0000256" key="5">
    <source>
        <dbReference type="ARBA" id="ARBA00022840"/>
    </source>
</evidence>
<evidence type="ECO:0000256" key="4">
    <source>
        <dbReference type="ARBA" id="ARBA00022777"/>
    </source>
</evidence>
<gene>
    <name evidence="8" type="primary">Contig9867.g10546</name>
    <name evidence="8" type="ORF">STYLEM_1047</name>
</gene>
<keyword evidence="1" id="KW-0723">Serine/threonine-protein kinase</keyword>
<evidence type="ECO:0000259" key="7">
    <source>
        <dbReference type="PROSITE" id="PS51285"/>
    </source>
</evidence>
<dbReference type="GO" id="GO:0004674">
    <property type="term" value="F:protein serine/threonine kinase activity"/>
    <property type="evidence" value="ECO:0007669"/>
    <property type="project" value="UniProtKB-KW"/>
</dbReference>
<evidence type="ECO:0000313" key="8">
    <source>
        <dbReference type="EMBL" id="CDW72093.1"/>
    </source>
</evidence>
<dbReference type="AlphaFoldDB" id="A0A077ZQA6"/>
<dbReference type="InterPro" id="IPR000719">
    <property type="entry name" value="Prot_kinase_dom"/>
</dbReference>
<dbReference type="InterPro" id="IPR045270">
    <property type="entry name" value="STKc_AGC"/>
</dbReference>
<dbReference type="OMA" id="IYESKME"/>
<dbReference type="GO" id="GO:0005524">
    <property type="term" value="F:ATP binding"/>
    <property type="evidence" value="ECO:0007669"/>
    <property type="project" value="UniProtKB-KW"/>
</dbReference>
<dbReference type="InParanoid" id="A0A077ZQA6"/>
<keyword evidence="5" id="KW-0067">ATP-binding</keyword>
<dbReference type="PROSITE" id="PS50011">
    <property type="entry name" value="PROTEIN_KINASE_DOM"/>
    <property type="match status" value="1"/>
</dbReference>
<dbReference type="Pfam" id="PF00069">
    <property type="entry name" value="Pkinase"/>
    <property type="match status" value="2"/>
</dbReference>
<dbReference type="PANTHER" id="PTHR24351">
    <property type="entry name" value="RIBOSOMAL PROTEIN S6 KINASE"/>
    <property type="match status" value="1"/>
</dbReference>
<dbReference type="SMART" id="SM00220">
    <property type="entry name" value="S_TKc"/>
    <property type="match status" value="1"/>
</dbReference>
<feature type="domain" description="Protein kinase" evidence="6">
    <location>
        <begin position="58"/>
        <end position="297"/>
    </location>
</feature>
<dbReference type="Gene3D" id="3.30.200.20">
    <property type="entry name" value="Phosphorylase Kinase, domain 1"/>
    <property type="match status" value="2"/>
</dbReference>
<dbReference type="EMBL" id="CCKQ01001005">
    <property type="protein sequence ID" value="CDW72093.1"/>
    <property type="molecule type" value="Genomic_DNA"/>
</dbReference>
<organism evidence="8 9">
    <name type="scientific">Stylonychia lemnae</name>
    <name type="common">Ciliate</name>
    <dbReference type="NCBI Taxonomy" id="5949"/>
    <lineage>
        <taxon>Eukaryota</taxon>
        <taxon>Sar</taxon>
        <taxon>Alveolata</taxon>
        <taxon>Ciliophora</taxon>
        <taxon>Intramacronucleata</taxon>
        <taxon>Spirotrichea</taxon>
        <taxon>Stichotrichia</taxon>
        <taxon>Sporadotrichida</taxon>
        <taxon>Oxytrichidae</taxon>
        <taxon>Stylonychinae</taxon>
        <taxon>Stylonychia</taxon>
    </lineage>
</organism>
<dbReference type="Gene3D" id="1.10.510.10">
    <property type="entry name" value="Transferase(Phosphotransferase) domain 1"/>
    <property type="match status" value="2"/>
</dbReference>
<proteinExistence type="predicted"/>
<feature type="domain" description="AGC-kinase C-terminal" evidence="7">
    <location>
        <begin position="298"/>
        <end position="361"/>
    </location>
</feature>
<dbReference type="CDD" id="cd05123">
    <property type="entry name" value="STKc_AGC"/>
    <property type="match status" value="1"/>
</dbReference>
<dbReference type="InterPro" id="IPR000961">
    <property type="entry name" value="AGC-kinase_C"/>
</dbReference>
<dbReference type="OrthoDB" id="432483at2759"/>
<keyword evidence="3" id="KW-0547">Nucleotide-binding</keyword>